<evidence type="ECO:0000313" key="11">
    <source>
        <dbReference type="Proteomes" id="UP001176961"/>
    </source>
</evidence>
<dbReference type="CDD" id="cd00125">
    <property type="entry name" value="PLA2c"/>
    <property type="match status" value="1"/>
</dbReference>
<dbReference type="InterPro" id="IPR016090">
    <property type="entry name" value="PLA2-like_dom"/>
</dbReference>
<dbReference type="InterPro" id="IPR033112">
    <property type="entry name" value="PLA2_Asp_AS"/>
</dbReference>
<dbReference type="GO" id="GO:0050482">
    <property type="term" value="P:arachidonate secretion"/>
    <property type="evidence" value="ECO:0007669"/>
    <property type="project" value="InterPro"/>
</dbReference>
<feature type="disulfide bond" evidence="6">
    <location>
        <begin position="51"/>
        <end position="67"/>
    </location>
</feature>
<feature type="disulfide bond" evidence="6">
    <location>
        <begin position="83"/>
        <end position="115"/>
    </location>
</feature>
<feature type="disulfide bond" evidence="6">
    <location>
        <begin position="108"/>
        <end position="120"/>
    </location>
</feature>
<evidence type="ECO:0000256" key="1">
    <source>
        <dbReference type="ARBA" id="ARBA00004613"/>
    </source>
</evidence>
<keyword evidence="5" id="KW-0479">Metal-binding</keyword>
<keyword evidence="8" id="KW-0443">Lipid metabolism</keyword>
<dbReference type="Pfam" id="PF00068">
    <property type="entry name" value="Phospholip_A2_1"/>
    <property type="match status" value="1"/>
</dbReference>
<comment type="catalytic activity">
    <reaction evidence="8">
        <text>a 1,2-diacyl-sn-glycero-3-phosphocholine + H2O = a 1-acyl-sn-glycero-3-phosphocholine + a fatty acid + H(+)</text>
        <dbReference type="Rhea" id="RHEA:15801"/>
        <dbReference type="ChEBI" id="CHEBI:15377"/>
        <dbReference type="ChEBI" id="CHEBI:15378"/>
        <dbReference type="ChEBI" id="CHEBI:28868"/>
        <dbReference type="ChEBI" id="CHEBI:57643"/>
        <dbReference type="ChEBI" id="CHEBI:58168"/>
        <dbReference type="EC" id="3.1.1.4"/>
    </reaction>
</comment>
<feature type="disulfide bond" evidence="6">
    <location>
        <begin position="73"/>
        <end position="122"/>
    </location>
</feature>
<sequence>MYIVLVLLSLVYAVVPQYHTPSHQALINFNFVTDCVIGGWGTRYNHYGCWCGKGGSGTPIDAIDRCCMHHDKCYDRAVASKVCGDIRQYFALYKWDCVKTPNGNRAVCRGTNTGCAAALCKCDTECVECWKNVKDSRGKTIIPSLWPFGIGKPGCPKK</sequence>
<feature type="domain" description="Phospholipase A2-like central" evidence="9">
    <location>
        <begin position="25"/>
        <end position="147"/>
    </location>
</feature>
<evidence type="ECO:0000256" key="4">
    <source>
        <dbReference type="PIRSR" id="PIRSR601211-1"/>
    </source>
</evidence>
<dbReference type="SMART" id="SM00085">
    <property type="entry name" value="PA2c"/>
    <property type="match status" value="1"/>
</dbReference>
<evidence type="ECO:0000256" key="3">
    <source>
        <dbReference type="ARBA" id="ARBA00023157"/>
    </source>
</evidence>
<dbReference type="GO" id="GO:0005509">
    <property type="term" value="F:calcium ion binding"/>
    <property type="evidence" value="ECO:0007669"/>
    <property type="project" value="InterPro"/>
</dbReference>
<name>A0AA36H6V1_CYLNA</name>
<dbReference type="EMBL" id="CATQJL010000316">
    <property type="protein sequence ID" value="CAJ0604856.1"/>
    <property type="molecule type" value="Genomic_DNA"/>
</dbReference>
<comment type="cofactor">
    <cofactor evidence="5">
        <name>Ca(2+)</name>
        <dbReference type="ChEBI" id="CHEBI:29108"/>
    </cofactor>
    <text evidence="5">Binds 1 Ca(2+) ion per subunit.</text>
</comment>
<comment type="caution">
    <text evidence="10">The sequence shown here is derived from an EMBL/GenBank/DDBJ whole genome shotgun (WGS) entry which is preliminary data.</text>
</comment>
<evidence type="ECO:0000256" key="8">
    <source>
        <dbReference type="RuleBase" id="RU361236"/>
    </source>
</evidence>
<keyword evidence="8" id="KW-0378">Hydrolase</keyword>
<dbReference type="EC" id="3.1.1.4" evidence="8"/>
<comment type="similarity">
    <text evidence="7">Belongs to the phospholipase A2 family.</text>
</comment>
<dbReference type="PROSITE" id="PS00118">
    <property type="entry name" value="PA2_HIS"/>
    <property type="match status" value="1"/>
</dbReference>
<evidence type="ECO:0000259" key="9">
    <source>
        <dbReference type="SMART" id="SM00085"/>
    </source>
</evidence>
<dbReference type="GO" id="GO:0004623">
    <property type="term" value="F:phospholipase A2 activity"/>
    <property type="evidence" value="ECO:0007669"/>
    <property type="project" value="UniProtKB-EC"/>
</dbReference>
<protein>
    <recommendedName>
        <fullName evidence="8">Phospholipase A2</fullName>
        <ecNumber evidence="8">3.1.1.4</ecNumber>
    </recommendedName>
</protein>
<feature type="disulfide bond" evidence="6">
    <location>
        <begin position="66"/>
        <end position="129"/>
    </location>
</feature>
<keyword evidence="11" id="KW-1185">Reference proteome</keyword>
<feature type="chain" id="PRO_5041488762" description="Phospholipase A2" evidence="8">
    <location>
        <begin position="17"/>
        <end position="158"/>
    </location>
</feature>
<feature type="binding site" evidence="5">
    <location>
        <position position="52"/>
    </location>
    <ligand>
        <name>Ca(2+)</name>
        <dbReference type="ChEBI" id="CHEBI:29108"/>
    </ligand>
</feature>
<dbReference type="PANTHER" id="PTHR11716">
    <property type="entry name" value="PHOSPHOLIPASE A2 FAMILY MEMBER"/>
    <property type="match status" value="1"/>
</dbReference>
<comment type="subcellular location">
    <subcellularLocation>
        <location evidence="1 8">Secreted</location>
    </subcellularLocation>
</comment>
<feature type="active site" evidence="4">
    <location>
        <position position="123"/>
    </location>
</feature>
<dbReference type="InterPro" id="IPR001211">
    <property type="entry name" value="PLA2"/>
</dbReference>
<dbReference type="SUPFAM" id="SSF48619">
    <property type="entry name" value="Phospholipase A2, PLA2"/>
    <property type="match status" value="1"/>
</dbReference>
<dbReference type="GO" id="GO:0006644">
    <property type="term" value="P:phospholipid metabolic process"/>
    <property type="evidence" value="ECO:0007669"/>
    <property type="project" value="InterPro"/>
</dbReference>
<keyword evidence="8" id="KW-0732">Signal</keyword>
<feature type="binding site" evidence="5">
    <location>
        <position position="54"/>
    </location>
    <ligand>
        <name>Ca(2+)</name>
        <dbReference type="ChEBI" id="CHEBI:29108"/>
    </ligand>
</feature>
<evidence type="ECO:0000256" key="6">
    <source>
        <dbReference type="PIRSR" id="PIRSR601211-3"/>
    </source>
</evidence>
<dbReference type="GO" id="GO:0016042">
    <property type="term" value="P:lipid catabolic process"/>
    <property type="evidence" value="ECO:0007669"/>
    <property type="project" value="InterPro"/>
</dbReference>
<dbReference type="InterPro" id="IPR036444">
    <property type="entry name" value="PLipase_A2_dom_sf"/>
</dbReference>
<dbReference type="AlphaFoldDB" id="A0AA36H6V1"/>
<accession>A0AA36H6V1</accession>
<organism evidence="10 11">
    <name type="scientific">Cylicocyclus nassatus</name>
    <name type="common">Nematode worm</name>
    <dbReference type="NCBI Taxonomy" id="53992"/>
    <lineage>
        <taxon>Eukaryota</taxon>
        <taxon>Metazoa</taxon>
        <taxon>Ecdysozoa</taxon>
        <taxon>Nematoda</taxon>
        <taxon>Chromadorea</taxon>
        <taxon>Rhabditida</taxon>
        <taxon>Rhabditina</taxon>
        <taxon>Rhabditomorpha</taxon>
        <taxon>Strongyloidea</taxon>
        <taxon>Strongylidae</taxon>
        <taxon>Cylicocyclus</taxon>
    </lineage>
</organism>
<feature type="binding site" evidence="5">
    <location>
        <position position="71"/>
    </location>
    <ligand>
        <name>Ca(2+)</name>
        <dbReference type="ChEBI" id="CHEBI:29108"/>
    </ligand>
</feature>
<gene>
    <name evidence="10" type="ORF">CYNAS_LOCUS16839</name>
</gene>
<dbReference type="Proteomes" id="UP001176961">
    <property type="component" value="Unassembled WGS sequence"/>
</dbReference>
<evidence type="ECO:0000256" key="5">
    <source>
        <dbReference type="PIRSR" id="PIRSR601211-2"/>
    </source>
</evidence>
<reference evidence="10" key="1">
    <citation type="submission" date="2023-07" db="EMBL/GenBank/DDBJ databases">
        <authorList>
            <consortium name="CYATHOMIX"/>
        </authorList>
    </citation>
    <scope>NUCLEOTIDE SEQUENCE</scope>
    <source>
        <strain evidence="10">N/A</strain>
    </source>
</reference>
<evidence type="ECO:0000256" key="2">
    <source>
        <dbReference type="ARBA" id="ARBA00022525"/>
    </source>
</evidence>
<keyword evidence="5 8" id="KW-0106">Calcium</keyword>
<keyword evidence="2 8" id="KW-0964">Secreted</keyword>
<dbReference type="InterPro" id="IPR033113">
    <property type="entry name" value="PLA2_histidine"/>
</dbReference>
<evidence type="ECO:0000313" key="10">
    <source>
        <dbReference type="EMBL" id="CAJ0604856.1"/>
    </source>
</evidence>
<feature type="active site" evidence="4">
    <location>
        <position position="70"/>
    </location>
</feature>
<proteinExistence type="inferred from homology"/>
<dbReference type="PRINTS" id="PR00389">
    <property type="entry name" value="PHPHLIPASEA2"/>
</dbReference>
<dbReference type="PANTHER" id="PTHR11716:SF107">
    <property type="entry name" value="PHOSPHOLIPASE A2"/>
    <property type="match status" value="1"/>
</dbReference>
<evidence type="ECO:0000256" key="7">
    <source>
        <dbReference type="RuleBase" id="RU003654"/>
    </source>
</evidence>
<feature type="signal peptide" evidence="8">
    <location>
        <begin position="1"/>
        <end position="16"/>
    </location>
</feature>
<dbReference type="GO" id="GO:0005576">
    <property type="term" value="C:extracellular region"/>
    <property type="evidence" value="ECO:0007669"/>
    <property type="project" value="UniProtKB-SubCell"/>
</dbReference>
<dbReference type="PROSITE" id="PS00119">
    <property type="entry name" value="PA2_ASP"/>
    <property type="match status" value="1"/>
</dbReference>
<dbReference type="Gene3D" id="1.20.90.10">
    <property type="entry name" value="Phospholipase A2 domain"/>
    <property type="match status" value="1"/>
</dbReference>
<keyword evidence="3 6" id="KW-1015">Disulfide bond</keyword>